<dbReference type="PRINTS" id="PR00463">
    <property type="entry name" value="EP450I"/>
</dbReference>
<feature type="transmembrane region" description="Helical" evidence="7">
    <location>
        <begin position="32"/>
        <end position="52"/>
    </location>
</feature>
<keyword evidence="5 6" id="KW-0408">Iron</keyword>
<accession>A0ABR3YV98</accession>
<evidence type="ECO:0000256" key="3">
    <source>
        <dbReference type="ARBA" id="ARBA00022617"/>
    </source>
</evidence>
<evidence type="ECO:0000313" key="8">
    <source>
        <dbReference type="EMBL" id="KAL1891980.1"/>
    </source>
</evidence>
<feature type="transmembrane region" description="Helical" evidence="7">
    <location>
        <begin position="139"/>
        <end position="158"/>
    </location>
</feature>
<dbReference type="SUPFAM" id="SSF48264">
    <property type="entry name" value="Cytochrome P450"/>
    <property type="match status" value="1"/>
</dbReference>
<keyword evidence="7" id="KW-0472">Membrane</keyword>
<name>A0ABR3YV98_9PEZI</name>
<dbReference type="PANTHER" id="PTHR24305">
    <property type="entry name" value="CYTOCHROME P450"/>
    <property type="match status" value="1"/>
</dbReference>
<dbReference type="InterPro" id="IPR017972">
    <property type="entry name" value="Cyt_P450_CS"/>
</dbReference>
<keyword evidence="7" id="KW-1133">Transmembrane helix</keyword>
<dbReference type="Proteomes" id="UP001583186">
    <property type="component" value="Unassembled WGS sequence"/>
</dbReference>
<evidence type="ECO:0000256" key="6">
    <source>
        <dbReference type="RuleBase" id="RU000461"/>
    </source>
</evidence>
<evidence type="ECO:0000256" key="2">
    <source>
        <dbReference type="ARBA" id="ARBA00010617"/>
    </source>
</evidence>
<dbReference type="Pfam" id="PF00067">
    <property type="entry name" value="p450"/>
    <property type="match status" value="1"/>
</dbReference>
<dbReference type="EMBL" id="JAWCUI010000048">
    <property type="protein sequence ID" value="KAL1891980.1"/>
    <property type="molecule type" value="Genomic_DNA"/>
</dbReference>
<gene>
    <name evidence="8" type="ORF">Sste5346_007324</name>
</gene>
<protein>
    <recommendedName>
        <fullName evidence="10">Cytochrome P450</fullName>
    </recommendedName>
</protein>
<keyword evidence="4 6" id="KW-0479">Metal-binding</keyword>
<dbReference type="PRINTS" id="PR00385">
    <property type="entry name" value="P450"/>
</dbReference>
<comment type="similarity">
    <text evidence="2 6">Belongs to the cytochrome P450 family.</text>
</comment>
<proteinExistence type="inferred from homology"/>
<comment type="cofactor">
    <cofactor evidence="1">
        <name>heme</name>
        <dbReference type="ChEBI" id="CHEBI:30413"/>
    </cofactor>
</comment>
<dbReference type="PANTHER" id="PTHR24305:SF166">
    <property type="entry name" value="CYTOCHROME P450 12A4, MITOCHONDRIAL-RELATED"/>
    <property type="match status" value="1"/>
</dbReference>
<evidence type="ECO:0000256" key="5">
    <source>
        <dbReference type="ARBA" id="ARBA00023004"/>
    </source>
</evidence>
<evidence type="ECO:0000256" key="4">
    <source>
        <dbReference type="ARBA" id="ARBA00022723"/>
    </source>
</evidence>
<evidence type="ECO:0000256" key="1">
    <source>
        <dbReference type="ARBA" id="ARBA00001971"/>
    </source>
</evidence>
<keyword evidence="7" id="KW-0812">Transmembrane</keyword>
<keyword evidence="3 6" id="KW-0349">Heme</keyword>
<reference evidence="8 9" key="1">
    <citation type="journal article" date="2024" name="IMA Fungus">
        <title>IMA Genome - F19 : A genome assembly and annotation guide to empower mycologists, including annotated draft genome sequences of Ceratocystis pirilliformis, Diaporthe australafricana, Fusarium ophioides, Paecilomyces lecythidis, and Sporothrix stenoceras.</title>
        <authorList>
            <person name="Aylward J."/>
            <person name="Wilson A.M."/>
            <person name="Visagie C.M."/>
            <person name="Spraker J."/>
            <person name="Barnes I."/>
            <person name="Buitendag C."/>
            <person name="Ceriani C."/>
            <person name="Del Mar Angel L."/>
            <person name="du Plessis D."/>
            <person name="Fuchs T."/>
            <person name="Gasser K."/>
            <person name="Kramer D."/>
            <person name="Li W."/>
            <person name="Munsamy K."/>
            <person name="Piso A."/>
            <person name="Price J.L."/>
            <person name="Sonnekus B."/>
            <person name="Thomas C."/>
            <person name="van der Nest A."/>
            <person name="van Dijk A."/>
            <person name="van Heerden A."/>
            <person name="van Vuuren N."/>
            <person name="Yilmaz N."/>
            <person name="Duong T.A."/>
            <person name="van der Merwe N.A."/>
            <person name="Wingfield M.J."/>
            <person name="Wingfield B.D."/>
        </authorList>
    </citation>
    <scope>NUCLEOTIDE SEQUENCE [LARGE SCALE GENOMIC DNA]</scope>
    <source>
        <strain evidence="8 9">CMW 5346</strain>
    </source>
</reference>
<dbReference type="InterPro" id="IPR050121">
    <property type="entry name" value="Cytochrome_P450_monoxygenase"/>
</dbReference>
<keyword evidence="6" id="KW-0560">Oxidoreductase</keyword>
<evidence type="ECO:0008006" key="10">
    <source>
        <dbReference type="Google" id="ProtNLM"/>
    </source>
</evidence>
<dbReference type="Gene3D" id="1.10.630.10">
    <property type="entry name" value="Cytochrome P450"/>
    <property type="match status" value="1"/>
</dbReference>
<dbReference type="PROSITE" id="PS00086">
    <property type="entry name" value="CYTOCHROME_P450"/>
    <property type="match status" value="1"/>
</dbReference>
<comment type="caution">
    <text evidence="8">The sequence shown here is derived from an EMBL/GenBank/DDBJ whole genome shotgun (WGS) entry which is preliminary data.</text>
</comment>
<keyword evidence="9" id="KW-1185">Reference proteome</keyword>
<dbReference type="InterPro" id="IPR001128">
    <property type="entry name" value="Cyt_P450"/>
</dbReference>
<keyword evidence="6" id="KW-0503">Monooxygenase</keyword>
<dbReference type="InterPro" id="IPR002401">
    <property type="entry name" value="Cyt_P450_E_grp-I"/>
</dbReference>
<sequence>MSNIQCAALAAVGTLSVPRLGGFSLSSWTATASTFVGLFVVAWVLSTAYNVLIYPHYVSPYRHLPGPKGGHWFLGHFPGFFKQKYPWSIYVDWVREFPGVPVIRYLTIANNEVLVPLTPEGMKECLQTRCYEFKKTEQWLRMVLDFAGWGIVTFSGAAHRASRRMLSKPFQLANIRKLEPIFTQKALEMCTVMDAACSEEGEKGQKTGVIDAIELMAKTTLDIMGLAALGRELSHLQSVHTEDKGEKKASSGYDFHDAYQCIVSPSMTGKILLFASGYLNVRWLPLQANREFKRATSFLNNTLLQLIRQRTAEVHSAMRAGTHEVNDSRDILTFIAEESLPGSNGAAVGITEDEFVGNLLQIMVAGHETSATVLTWSAYIFATDHAIQDRVRAEINALLAVNPNPTYADLESHSMQYTDNLLKEVNRVFSPAAVTYREAAQDLVYQGIPLRKGTVLDVIPAVTHMDPQIWGDSVDKFDPSRWEADRLTPTQADPYVFAGFSNGPRICLGKSFAWLEMKLVLVHMVPKFRFLAVERPFEIESPGLATRPSEMQLRIEKIE</sequence>
<dbReference type="InterPro" id="IPR036396">
    <property type="entry name" value="Cyt_P450_sf"/>
</dbReference>
<evidence type="ECO:0000313" key="9">
    <source>
        <dbReference type="Proteomes" id="UP001583186"/>
    </source>
</evidence>
<organism evidence="8 9">
    <name type="scientific">Sporothrix stenoceras</name>
    <dbReference type="NCBI Taxonomy" id="5173"/>
    <lineage>
        <taxon>Eukaryota</taxon>
        <taxon>Fungi</taxon>
        <taxon>Dikarya</taxon>
        <taxon>Ascomycota</taxon>
        <taxon>Pezizomycotina</taxon>
        <taxon>Sordariomycetes</taxon>
        <taxon>Sordariomycetidae</taxon>
        <taxon>Ophiostomatales</taxon>
        <taxon>Ophiostomataceae</taxon>
        <taxon>Sporothrix</taxon>
    </lineage>
</organism>
<evidence type="ECO:0000256" key="7">
    <source>
        <dbReference type="SAM" id="Phobius"/>
    </source>
</evidence>